<dbReference type="PANTHER" id="PTHR38692">
    <property type="entry name" value="PROTEIN SMG"/>
    <property type="match status" value="1"/>
</dbReference>
<dbReference type="Pfam" id="PF04361">
    <property type="entry name" value="DUF494"/>
    <property type="match status" value="1"/>
</dbReference>
<evidence type="ECO:0000313" key="1">
    <source>
        <dbReference type="EMBL" id="SDE03792.1"/>
    </source>
</evidence>
<dbReference type="Proteomes" id="UP000243205">
    <property type="component" value="Unassembled WGS sequence"/>
</dbReference>
<dbReference type="EMBL" id="FNAQ01000003">
    <property type="protein sequence ID" value="SDE03792.1"/>
    <property type="molecule type" value="Genomic_DNA"/>
</dbReference>
<evidence type="ECO:0000313" key="2">
    <source>
        <dbReference type="Proteomes" id="UP000243205"/>
    </source>
</evidence>
<organism evidence="1 2">
    <name type="scientific">Desulfuromonas thiophila</name>
    <dbReference type="NCBI Taxonomy" id="57664"/>
    <lineage>
        <taxon>Bacteria</taxon>
        <taxon>Pseudomonadati</taxon>
        <taxon>Thermodesulfobacteriota</taxon>
        <taxon>Desulfuromonadia</taxon>
        <taxon>Desulfuromonadales</taxon>
        <taxon>Desulfuromonadaceae</taxon>
        <taxon>Desulfuromonas</taxon>
    </lineage>
</organism>
<gene>
    <name evidence="1" type="ORF">SAMN05661003_10346</name>
</gene>
<dbReference type="OrthoDB" id="5401951at2"/>
<sequence length="154" mass="17410">MNERILILVGIIARHFLSGDDFSSTEEIVDELLEAGFDDDEIRQAFGWIEQISLQPSSDSPPPLRQDPLRLFAPEEMRCLSRAARGFLIRLRRQGLLPPEIEEEVILRACLERDGEVGLSEVRSITALALFTSQRSDSPVIAHIIGSDRKRAYH</sequence>
<accession>A0A1G6ZMT2</accession>
<dbReference type="RefSeq" id="WP_092076571.1">
    <property type="nucleotide sequence ID" value="NZ_CALFZY010000011.1"/>
</dbReference>
<name>A0A1G6ZMT2_9BACT</name>
<dbReference type="AlphaFoldDB" id="A0A1G6ZMT2"/>
<keyword evidence="2" id="KW-1185">Reference proteome</keyword>
<protein>
    <submittedName>
        <fullName evidence="1">Smg protein</fullName>
    </submittedName>
</protein>
<dbReference type="PANTHER" id="PTHR38692:SF1">
    <property type="entry name" value="PROTEIN SMG"/>
    <property type="match status" value="1"/>
</dbReference>
<reference evidence="2" key="1">
    <citation type="submission" date="2016-10" db="EMBL/GenBank/DDBJ databases">
        <authorList>
            <person name="Varghese N."/>
            <person name="Submissions S."/>
        </authorList>
    </citation>
    <scope>NUCLEOTIDE SEQUENCE [LARGE SCALE GENOMIC DNA]</scope>
    <source>
        <strain evidence="2">DSM 8987</strain>
    </source>
</reference>
<dbReference type="STRING" id="57664.SAMN05661003_10346"/>
<dbReference type="InterPro" id="IPR007456">
    <property type="entry name" value="Smg"/>
</dbReference>
<proteinExistence type="predicted"/>